<gene>
    <name evidence="1" type="ORF">STSU_029955</name>
</gene>
<dbReference type="Proteomes" id="UP000005940">
    <property type="component" value="Chromosome"/>
</dbReference>
<name>I2MV39_STRT9</name>
<sequence length="103" mass="10799">MTTGAVLATTVLLGGTAGAQAAAVPTGTGEAPAASSESRSLAAAQNTPAAAAAGWEYHSWYWTYASCHSNGQRLVRNNPSIWSDYRCRDHGSGVTVLLDLYRR</sequence>
<evidence type="ECO:0000313" key="1">
    <source>
        <dbReference type="EMBL" id="QKM70729.1"/>
    </source>
</evidence>
<dbReference type="EMBL" id="CP029159">
    <property type="protein sequence ID" value="QKM70729.1"/>
    <property type="molecule type" value="Genomic_DNA"/>
</dbReference>
<organism evidence="1 2">
    <name type="scientific">Streptomyces tsukubensis (strain DSM 42081 / NBRC 108919 / NRRL 18488 / 9993)</name>
    <dbReference type="NCBI Taxonomy" id="1114943"/>
    <lineage>
        <taxon>Bacteria</taxon>
        <taxon>Bacillati</taxon>
        <taxon>Actinomycetota</taxon>
        <taxon>Actinomycetes</taxon>
        <taxon>Kitasatosporales</taxon>
        <taxon>Streptomycetaceae</taxon>
        <taxon>Streptomyces</taxon>
    </lineage>
</organism>
<protein>
    <submittedName>
        <fullName evidence="1">Uncharacterized protein</fullName>
    </submittedName>
</protein>
<proteinExistence type="predicted"/>
<accession>I2MV39</accession>
<reference evidence="1 2" key="1">
    <citation type="journal article" date="2012" name="J. Bacteriol.">
        <title>Draft genome of Streptomyces tsukubaensis NRRL 18488, the producer of the clinically important immunosuppressant tacrolimus (FK506).</title>
        <authorList>
            <person name="Barreiro C."/>
            <person name="Prieto C."/>
            <person name="Sola-Landa A."/>
            <person name="Solera E."/>
            <person name="Martinez-Castro M."/>
            <person name="Perez-Redondo R."/>
            <person name="Garcia-Estrada C."/>
            <person name="Aparicio J.F."/>
            <person name="Fernandez-Martinez L.T."/>
            <person name="Santos-Aberturas J."/>
            <person name="Salehi-Najafabadi Z."/>
            <person name="Rodriguez-Garcia A."/>
            <person name="Tauch A."/>
            <person name="Martin J.F."/>
        </authorList>
    </citation>
    <scope>NUCLEOTIDE SEQUENCE [LARGE SCALE GENOMIC DNA]</scope>
    <source>
        <strain evidence="2">DSM 42081 / NBRC 108919 / NRRL 18488 / 9993</strain>
    </source>
</reference>
<keyword evidence="2" id="KW-1185">Reference proteome</keyword>
<evidence type="ECO:0000313" key="2">
    <source>
        <dbReference type="Proteomes" id="UP000005940"/>
    </source>
</evidence>
<dbReference type="AlphaFoldDB" id="I2MV39"/>